<dbReference type="PANTHER" id="PTHR30146">
    <property type="entry name" value="LACI-RELATED TRANSCRIPTIONAL REPRESSOR"/>
    <property type="match status" value="1"/>
</dbReference>
<dbReference type="GO" id="GO:0000976">
    <property type="term" value="F:transcription cis-regulatory region binding"/>
    <property type="evidence" value="ECO:0007669"/>
    <property type="project" value="TreeGrafter"/>
</dbReference>
<dbReference type="EMBL" id="NHRY01000066">
    <property type="protein sequence ID" value="PPQ35857.1"/>
    <property type="molecule type" value="Genomic_DNA"/>
</dbReference>
<dbReference type="AlphaFoldDB" id="A0A2S6NKZ5"/>
<reference evidence="6 7" key="1">
    <citation type="journal article" date="2018" name="Arch. Microbiol.">
        <title>New insights into the metabolic potential of the phototrophic purple bacterium Rhodopila globiformis DSM 161(T) from its draft genome sequence and evidence for a vanadium-dependent nitrogenase.</title>
        <authorList>
            <person name="Imhoff J.F."/>
            <person name="Rahn T."/>
            <person name="Kunzel S."/>
            <person name="Neulinger S.C."/>
        </authorList>
    </citation>
    <scope>NUCLEOTIDE SEQUENCE [LARGE SCALE GENOMIC DNA]</scope>
    <source>
        <strain evidence="6 7">DSM 161</strain>
    </source>
</reference>
<dbReference type="CDD" id="cd01392">
    <property type="entry name" value="HTH_LacI"/>
    <property type="match status" value="1"/>
</dbReference>
<dbReference type="SUPFAM" id="SSF53822">
    <property type="entry name" value="Periplasmic binding protein-like I"/>
    <property type="match status" value="1"/>
</dbReference>
<gene>
    <name evidence="6" type="ORF">CCS01_06430</name>
</gene>
<evidence type="ECO:0000256" key="1">
    <source>
        <dbReference type="ARBA" id="ARBA00023015"/>
    </source>
</evidence>
<sequence>MTFHHKKGKTTVSDTERAPPIRTAPVKITDVAAAAGVAPMTVSRVINTPDRVSPETTARVRAAIERLGYVPNLIAGGLSSRKSRMVAAIVPTIAHPMFAGLVQSFSASMRQAGYQVMLSISGYDQTDDEALFHALLGRRPDALLITGSAYTPGALQMLIEARIPVVEVWDVSSRPIDMVIGFDHAHVGREVADFLLGKGYERFASLSARDSRALTRARGFTERVAAVGKPLVLEQTTCAPSTAGAGRDGMRALRPLLDQPCGLFCSSDLMAFGVVTEARVQGVALPAQLGVVGFGNFEFSEVNEPPITTVSPEGSGTGRSAATLLLRRLAGERASDNDRMQVPFRIVERATT</sequence>
<dbReference type="Proteomes" id="UP000239724">
    <property type="component" value="Unassembled WGS sequence"/>
</dbReference>
<feature type="domain" description="HTH lacI-type" evidence="5">
    <location>
        <begin position="26"/>
        <end position="80"/>
    </location>
</feature>
<protein>
    <recommendedName>
        <fullName evidence="5">HTH lacI-type domain-containing protein</fullName>
    </recommendedName>
</protein>
<evidence type="ECO:0000259" key="5">
    <source>
        <dbReference type="PROSITE" id="PS50932"/>
    </source>
</evidence>
<evidence type="ECO:0000256" key="3">
    <source>
        <dbReference type="ARBA" id="ARBA00023163"/>
    </source>
</evidence>
<dbReference type="InterPro" id="IPR010982">
    <property type="entry name" value="Lambda_DNA-bd_dom_sf"/>
</dbReference>
<feature type="region of interest" description="Disordered" evidence="4">
    <location>
        <begin position="1"/>
        <end position="20"/>
    </location>
</feature>
<dbReference type="PROSITE" id="PS50932">
    <property type="entry name" value="HTH_LACI_2"/>
    <property type="match status" value="1"/>
</dbReference>
<evidence type="ECO:0000256" key="2">
    <source>
        <dbReference type="ARBA" id="ARBA00023125"/>
    </source>
</evidence>
<dbReference type="Gene3D" id="3.40.50.2300">
    <property type="match status" value="2"/>
</dbReference>
<dbReference type="Gene3D" id="1.10.260.40">
    <property type="entry name" value="lambda repressor-like DNA-binding domains"/>
    <property type="match status" value="1"/>
</dbReference>
<evidence type="ECO:0000256" key="4">
    <source>
        <dbReference type="SAM" id="MobiDB-lite"/>
    </source>
</evidence>
<comment type="caution">
    <text evidence="6">The sequence shown here is derived from an EMBL/GenBank/DDBJ whole genome shotgun (WGS) entry which is preliminary data.</text>
</comment>
<name>A0A2S6NKZ5_RHOGL</name>
<dbReference type="CDD" id="cd01575">
    <property type="entry name" value="PBP1_GntR"/>
    <property type="match status" value="1"/>
</dbReference>
<dbReference type="InterPro" id="IPR000843">
    <property type="entry name" value="HTH_LacI"/>
</dbReference>
<dbReference type="GO" id="GO:0003700">
    <property type="term" value="F:DNA-binding transcription factor activity"/>
    <property type="evidence" value="ECO:0007669"/>
    <property type="project" value="TreeGrafter"/>
</dbReference>
<dbReference type="InterPro" id="IPR046335">
    <property type="entry name" value="LacI/GalR-like_sensor"/>
</dbReference>
<organism evidence="6 7">
    <name type="scientific">Rhodopila globiformis</name>
    <name type="common">Rhodopseudomonas globiformis</name>
    <dbReference type="NCBI Taxonomy" id="1071"/>
    <lineage>
        <taxon>Bacteria</taxon>
        <taxon>Pseudomonadati</taxon>
        <taxon>Pseudomonadota</taxon>
        <taxon>Alphaproteobacteria</taxon>
        <taxon>Acetobacterales</taxon>
        <taxon>Acetobacteraceae</taxon>
        <taxon>Rhodopila</taxon>
    </lineage>
</organism>
<dbReference type="SUPFAM" id="SSF47413">
    <property type="entry name" value="lambda repressor-like DNA-binding domains"/>
    <property type="match status" value="1"/>
</dbReference>
<accession>A0A2S6NKZ5</accession>
<keyword evidence="2" id="KW-0238">DNA-binding</keyword>
<dbReference type="InterPro" id="IPR028082">
    <property type="entry name" value="Peripla_BP_I"/>
</dbReference>
<dbReference type="Pfam" id="PF13377">
    <property type="entry name" value="Peripla_BP_3"/>
    <property type="match status" value="1"/>
</dbReference>
<evidence type="ECO:0000313" key="7">
    <source>
        <dbReference type="Proteomes" id="UP000239724"/>
    </source>
</evidence>
<evidence type="ECO:0000313" key="6">
    <source>
        <dbReference type="EMBL" id="PPQ35857.1"/>
    </source>
</evidence>
<dbReference type="PANTHER" id="PTHR30146:SF33">
    <property type="entry name" value="TRANSCRIPTIONAL REGULATOR"/>
    <property type="match status" value="1"/>
</dbReference>
<dbReference type="SMART" id="SM00354">
    <property type="entry name" value="HTH_LACI"/>
    <property type="match status" value="1"/>
</dbReference>
<proteinExistence type="predicted"/>
<keyword evidence="1" id="KW-0805">Transcription regulation</keyword>
<keyword evidence="7" id="KW-1185">Reference proteome</keyword>
<keyword evidence="3" id="KW-0804">Transcription</keyword>
<dbReference type="Pfam" id="PF00356">
    <property type="entry name" value="LacI"/>
    <property type="match status" value="1"/>
</dbReference>